<feature type="transmembrane region" description="Helical" evidence="1">
    <location>
        <begin position="218"/>
        <end position="238"/>
    </location>
</feature>
<proteinExistence type="predicted"/>
<evidence type="ECO:0000256" key="1">
    <source>
        <dbReference type="SAM" id="Phobius"/>
    </source>
</evidence>
<keyword evidence="1" id="KW-0472">Membrane</keyword>
<dbReference type="AlphaFoldDB" id="A0A7D5PC11"/>
<dbReference type="RefSeq" id="WP_179919317.1">
    <property type="nucleotide sequence ID" value="NZ_CP058909.1"/>
</dbReference>
<protein>
    <submittedName>
        <fullName evidence="2">Uncharacterized protein</fullName>
    </submittedName>
</protein>
<organism evidence="2 3">
    <name type="scientific">Halosimplex pelagicum</name>
    <dbReference type="NCBI Taxonomy" id="869886"/>
    <lineage>
        <taxon>Archaea</taxon>
        <taxon>Methanobacteriati</taxon>
        <taxon>Methanobacteriota</taxon>
        <taxon>Stenosarchaea group</taxon>
        <taxon>Halobacteria</taxon>
        <taxon>Halobacteriales</taxon>
        <taxon>Haloarculaceae</taxon>
        <taxon>Halosimplex</taxon>
    </lineage>
</organism>
<dbReference type="Proteomes" id="UP000509346">
    <property type="component" value="Chromosome"/>
</dbReference>
<accession>A0A7D5PC11</accession>
<keyword evidence="1" id="KW-1133">Transmembrane helix</keyword>
<feature type="transmembrane region" description="Helical" evidence="1">
    <location>
        <begin position="191"/>
        <end position="206"/>
    </location>
</feature>
<evidence type="ECO:0000313" key="2">
    <source>
        <dbReference type="EMBL" id="QLH84224.1"/>
    </source>
</evidence>
<sequence length="252" mass="25916">MSYREPRAATLLVALGTSFAVWASFGSWATTPLGVPAETALNANVAKLASPAVALALAVAARGWRGDEALLAFAAGAWLGFLAFGRPVAMLGAGPLKLLFGSLCLFAAGVLGRWGDPELRARDAVPGWPSPPADGWLAFGAYLLGALGWVPLGPAASTVLRHPEKGILLALLALPGVALCCYWWGPGLRVAFGFVGAGLLFVALLPRGPGVDDTTARLFQGFAWGGTVFVALASVDLLRRAAAAVRVPSETG</sequence>
<dbReference type="KEGG" id="hpel:HZS54_22430"/>
<dbReference type="EMBL" id="CP058909">
    <property type="protein sequence ID" value="QLH84224.1"/>
    <property type="molecule type" value="Genomic_DNA"/>
</dbReference>
<feature type="transmembrane region" description="Helical" evidence="1">
    <location>
        <begin position="69"/>
        <end position="89"/>
    </location>
</feature>
<feature type="transmembrane region" description="Helical" evidence="1">
    <location>
        <begin position="167"/>
        <end position="185"/>
    </location>
</feature>
<feature type="transmembrane region" description="Helical" evidence="1">
    <location>
        <begin position="135"/>
        <end position="155"/>
    </location>
</feature>
<evidence type="ECO:0000313" key="3">
    <source>
        <dbReference type="Proteomes" id="UP000509346"/>
    </source>
</evidence>
<keyword evidence="3" id="KW-1185">Reference proteome</keyword>
<name>A0A7D5PC11_9EURY</name>
<dbReference type="GeneID" id="56085409"/>
<keyword evidence="1" id="KW-0812">Transmembrane</keyword>
<dbReference type="OrthoDB" id="242098at2157"/>
<gene>
    <name evidence="2" type="ORF">HZS54_22430</name>
</gene>
<reference evidence="2 3" key="1">
    <citation type="submission" date="2020-07" db="EMBL/GenBank/DDBJ databases">
        <title>Halosimplex litoreum sp. nov. and Halosimplex rubrum sp. nov., isolated from different salt environments.</title>
        <authorList>
            <person name="Cui H."/>
        </authorList>
    </citation>
    <scope>NUCLEOTIDE SEQUENCE [LARGE SCALE GENOMIC DNA]</scope>
    <source>
        <strain evidence="2 3">R2</strain>
    </source>
</reference>